<comment type="caution">
    <text evidence="2">The sequence shown here is derived from an EMBL/GenBank/DDBJ whole genome shotgun (WGS) entry which is preliminary data.</text>
</comment>
<dbReference type="PANTHER" id="PTHR30461:SF23">
    <property type="entry name" value="DNA RECOMBINASE-RELATED"/>
    <property type="match status" value="1"/>
</dbReference>
<dbReference type="Pfam" id="PF00239">
    <property type="entry name" value="Resolvase"/>
    <property type="match status" value="1"/>
</dbReference>
<gene>
    <name evidence="2" type="ORF">UR61_C0063G0001</name>
</gene>
<dbReference type="SUPFAM" id="SSF53041">
    <property type="entry name" value="Resolvase-like"/>
    <property type="match status" value="1"/>
</dbReference>
<dbReference type="Proteomes" id="UP000033866">
    <property type="component" value="Unassembled WGS sequence"/>
</dbReference>
<feature type="domain" description="Resolvase/invertase-type recombinase catalytic" evidence="1">
    <location>
        <begin position="8"/>
        <end position="69"/>
    </location>
</feature>
<reference evidence="2 3" key="1">
    <citation type="journal article" date="2015" name="Nature">
        <title>rRNA introns, odd ribosomes, and small enigmatic genomes across a large radiation of phyla.</title>
        <authorList>
            <person name="Brown C.T."/>
            <person name="Hug L.A."/>
            <person name="Thomas B.C."/>
            <person name="Sharon I."/>
            <person name="Castelle C.J."/>
            <person name="Singh A."/>
            <person name="Wilkins M.J."/>
            <person name="Williams K.H."/>
            <person name="Banfield J.F."/>
        </authorList>
    </citation>
    <scope>NUCLEOTIDE SEQUENCE [LARGE SCALE GENOMIC DNA]</scope>
</reference>
<evidence type="ECO:0000313" key="2">
    <source>
        <dbReference type="EMBL" id="KKP63808.1"/>
    </source>
</evidence>
<dbReference type="Gene3D" id="3.40.50.1390">
    <property type="entry name" value="Resolvase, N-terminal catalytic domain"/>
    <property type="match status" value="1"/>
</dbReference>
<dbReference type="EMBL" id="LBPV01000063">
    <property type="protein sequence ID" value="KKP63808.1"/>
    <property type="molecule type" value="Genomic_DNA"/>
</dbReference>
<evidence type="ECO:0000259" key="1">
    <source>
        <dbReference type="PROSITE" id="PS51736"/>
    </source>
</evidence>
<dbReference type="InterPro" id="IPR050639">
    <property type="entry name" value="SSR_resolvase"/>
</dbReference>
<name>A0A0G0B332_9BACT</name>
<dbReference type="AlphaFoldDB" id="A0A0G0B332"/>
<feature type="non-terminal residue" evidence="2">
    <location>
        <position position="69"/>
    </location>
</feature>
<dbReference type="GO" id="GO:0000150">
    <property type="term" value="F:DNA strand exchange activity"/>
    <property type="evidence" value="ECO:0007669"/>
    <property type="project" value="InterPro"/>
</dbReference>
<dbReference type="CDD" id="cd00338">
    <property type="entry name" value="Ser_Recombinase"/>
    <property type="match status" value="1"/>
</dbReference>
<dbReference type="PROSITE" id="PS51736">
    <property type="entry name" value="RECOMBINASES_3"/>
    <property type="match status" value="1"/>
</dbReference>
<dbReference type="InterPro" id="IPR036162">
    <property type="entry name" value="Resolvase-like_N_sf"/>
</dbReference>
<proteinExistence type="predicted"/>
<protein>
    <recommendedName>
        <fullName evidence="1">Resolvase/invertase-type recombinase catalytic domain-containing protein</fullName>
    </recommendedName>
</protein>
<organism evidence="2 3">
    <name type="scientific">candidate division WS6 bacterium GW2011_GWE1_34_7</name>
    <dbReference type="NCBI Taxonomy" id="1619093"/>
    <lineage>
        <taxon>Bacteria</taxon>
        <taxon>Candidatus Dojkabacteria</taxon>
    </lineage>
</organism>
<dbReference type="InterPro" id="IPR006119">
    <property type="entry name" value="Resolv_N"/>
</dbReference>
<accession>A0A0G0B332</accession>
<sequence>MLKEARIRSVIYTRVSSVKQVENESLDLQLRECKNFIASKNGEVVQIFEDAGESAKTTDRPGLLKMLEF</sequence>
<dbReference type="GO" id="GO:0003677">
    <property type="term" value="F:DNA binding"/>
    <property type="evidence" value="ECO:0007669"/>
    <property type="project" value="InterPro"/>
</dbReference>
<dbReference type="PANTHER" id="PTHR30461">
    <property type="entry name" value="DNA-INVERTASE FROM LAMBDOID PROPHAGE"/>
    <property type="match status" value="1"/>
</dbReference>
<evidence type="ECO:0000313" key="3">
    <source>
        <dbReference type="Proteomes" id="UP000033866"/>
    </source>
</evidence>